<keyword evidence="1" id="KW-1133">Transmembrane helix</keyword>
<dbReference type="KEGG" id="ssuv:PXH68_05560"/>
<keyword evidence="1" id="KW-0812">Transmembrane</keyword>
<sequence length="233" mass="25470">MALTLGSSLGLGILLAAVYKYKSLYSKEFVMTLSLLPTLIAVIIFLVNGNLGTSVAVAGTFSLIKFRSAAGSSKDLLAVFMATAIGLATGMGYIGLAVLVTLVLSLAILLFENTPFAQVDQSSRHLLVTVDKEFDYDQFFEKSFGKELKAAKLLSIKYKKKKEKLVLEYHIQVSQRISDKHILDTLLAAGPKDVVLNKQVPKKNFYKKSTIVSVIGPQGPFFHAKTPSMYVQN</sequence>
<dbReference type="RefSeq" id="WP_316715499.1">
    <property type="nucleotide sequence ID" value="NZ_CP118733.1"/>
</dbReference>
<protein>
    <submittedName>
        <fullName evidence="2">DUF4956 domain-containing protein</fullName>
    </submittedName>
</protein>
<keyword evidence="3" id="KW-1185">Reference proteome</keyword>
<dbReference type="Proteomes" id="UP001304088">
    <property type="component" value="Chromosome"/>
</dbReference>
<dbReference type="EMBL" id="CP118733">
    <property type="protein sequence ID" value="WNY46361.1"/>
    <property type="molecule type" value="Genomic_DNA"/>
</dbReference>
<reference evidence="2 3" key="1">
    <citation type="submission" date="2023-02" db="EMBL/GenBank/DDBJ databases">
        <title>Streptococcus sp. Genome Sequencing and Assembly.</title>
        <authorList>
            <person name="Shore S.M."/>
            <person name="Nicholson T.L."/>
        </authorList>
    </citation>
    <scope>NUCLEOTIDE SEQUENCE [LARGE SCALE GENOMIC DNA]</scope>
    <source>
        <strain evidence="2 3">29896</strain>
    </source>
</reference>
<feature type="transmembrane region" description="Helical" evidence="1">
    <location>
        <begin position="76"/>
        <end position="109"/>
    </location>
</feature>
<accession>A0AA96VBW6</accession>
<dbReference type="InterPro" id="IPR032531">
    <property type="entry name" value="DUF4956"/>
</dbReference>
<evidence type="ECO:0000313" key="3">
    <source>
        <dbReference type="Proteomes" id="UP001304088"/>
    </source>
</evidence>
<proteinExistence type="predicted"/>
<name>A0AA96VBW6_9STRE</name>
<dbReference type="Pfam" id="PF16316">
    <property type="entry name" value="DUF4956"/>
    <property type="match status" value="1"/>
</dbReference>
<feature type="transmembrane region" description="Helical" evidence="1">
    <location>
        <begin position="40"/>
        <end position="64"/>
    </location>
</feature>
<evidence type="ECO:0000313" key="2">
    <source>
        <dbReference type="EMBL" id="WNY46361.1"/>
    </source>
</evidence>
<organism evidence="2 3">
    <name type="scientific">Streptococcus suivaginalis</name>
    <dbReference type="NCBI Taxonomy" id="3028082"/>
    <lineage>
        <taxon>Bacteria</taxon>
        <taxon>Bacillati</taxon>
        <taxon>Bacillota</taxon>
        <taxon>Bacilli</taxon>
        <taxon>Lactobacillales</taxon>
        <taxon>Streptococcaceae</taxon>
        <taxon>Streptococcus</taxon>
    </lineage>
</organism>
<gene>
    <name evidence="2" type="ORF">PXH68_05560</name>
</gene>
<evidence type="ECO:0000256" key="1">
    <source>
        <dbReference type="SAM" id="Phobius"/>
    </source>
</evidence>
<keyword evidence="1" id="KW-0472">Membrane</keyword>
<dbReference type="AlphaFoldDB" id="A0AA96VBW6"/>